<evidence type="ECO:0000313" key="3">
    <source>
        <dbReference type="EMBL" id="MCR2832495.1"/>
    </source>
</evidence>
<dbReference type="PROSITE" id="PS51257">
    <property type="entry name" value="PROKAR_LIPOPROTEIN"/>
    <property type="match status" value="1"/>
</dbReference>
<sequence>MMISRAPGFALLPAFMLLAACGAGGGDAGPGGVTENEAEALDEAAEMIEQRRPEPAAQPSENGTPAGDPSPDSQE</sequence>
<comment type="caution">
    <text evidence="3">The sequence shown here is derived from an EMBL/GenBank/DDBJ whole genome shotgun (WGS) entry which is preliminary data.</text>
</comment>
<evidence type="ECO:0008006" key="5">
    <source>
        <dbReference type="Google" id="ProtNLM"/>
    </source>
</evidence>
<keyword evidence="4" id="KW-1185">Reference proteome</keyword>
<gene>
    <name evidence="3" type="ORF">NSO95_00930</name>
</gene>
<name>A0ABT1XLG0_9SPHN</name>
<dbReference type="RefSeq" id="WP_257594260.1">
    <property type="nucleotide sequence ID" value="NZ_JANKHH010000001.1"/>
</dbReference>
<feature type="signal peptide" evidence="2">
    <location>
        <begin position="1"/>
        <end position="19"/>
    </location>
</feature>
<evidence type="ECO:0000256" key="1">
    <source>
        <dbReference type="SAM" id="MobiDB-lite"/>
    </source>
</evidence>
<evidence type="ECO:0000313" key="4">
    <source>
        <dbReference type="Proteomes" id="UP001206067"/>
    </source>
</evidence>
<proteinExistence type="predicted"/>
<feature type="chain" id="PRO_5045366914" description="Secreted protein" evidence="2">
    <location>
        <begin position="20"/>
        <end position="75"/>
    </location>
</feature>
<reference evidence="3 4" key="1">
    <citation type="submission" date="2022-08" db="EMBL/GenBank/DDBJ databases">
        <title>Polyphasic taxonomy analysis of Qipengyuania sp.RS5-5.</title>
        <authorList>
            <person name="Xamxidin M."/>
            <person name="Wu M."/>
        </authorList>
    </citation>
    <scope>NUCLEOTIDE SEQUENCE [LARGE SCALE GENOMIC DNA]</scope>
    <source>
        <strain evidence="3 4">RS5-5</strain>
    </source>
</reference>
<organism evidence="3 4">
    <name type="scientific">Parerythrobacter lacustris</name>
    <dbReference type="NCBI Taxonomy" id="2969984"/>
    <lineage>
        <taxon>Bacteria</taxon>
        <taxon>Pseudomonadati</taxon>
        <taxon>Pseudomonadota</taxon>
        <taxon>Alphaproteobacteria</taxon>
        <taxon>Sphingomonadales</taxon>
        <taxon>Erythrobacteraceae</taxon>
        <taxon>Parerythrobacter</taxon>
    </lineage>
</organism>
<keyword evidence="2" id="KW-0732">Signal</keyword>
<dbReference type="Proteomes" id="UP001206067">
    <property type="component" value="Unassembled WGS sequence"/>
</dbReference>
<feature type="region of interest" description="Disordered" evidence="1">
    <location>
        <begin position="43"/>
        <end position="75"/>
    </location>
</feature>
<accession>A0ABT1XLG0</accession>
<protein>
    <recommendedName>
        <fullName evidence="5">Secreted protein</fullName>
    </recommendedName>
</protein>
<evidence type="ECO:0000256" key="2">
    <source>
        <dbReference type="SAM" id="SignalP"/>
    </source>
</evidence>
<dbReference type="EMBL" id="JANKHH010000001">
    <property type="protein sequence ID" value="MCR2832495.1"/>
    <property type="molecule type" value="Genomic_DNA"/>
</dbReference>